<accession>A0ABR7AN75</accession>
<protein>
    <submittedName>
        <fullName evidence="1">Uncharacterized protein</fullName>
    </submittedName>
</protein>
<sequence length="51" mass="5601">MNTETIRLLETMRRLLADTLSQADSIGEHVIAANVSMALELTTARLSDKSI</sequence>
<dbReference type="EMBL" id="JACONT010000017">
    <property type="protein sequence ID" value="MBC3941904.1"/>
    <property type="molecule type" value="Genomic_DNA"/>
</dbReference>
<comment type="caution">
    <text evidence="1">The sequence shown here is derived from an EMBL/GenBank/DDBJ whole genome shotgun (WGS) entry which is preliminary data.</text>
</comment>
<proteinExistence type="predicted"/>
<name>A0ABR7AN75_9SPHN</name>
<evidence type="ECO:0000313" key="2">
    <source>
        <dbReference type="Proteomes" id="UP000597613"/>
    </source>
</evidence>
<dbReference type="Proteomes" id="UP000597613">
    <property type="component" value="Unassembled WGS sequence"/>
</dbReference>
<dbReference type="RefSeq" id="WP_187503619.1">
    <property type="nucleotide sequence ID" value="NZ_CP162536.1"/>
</dbReference>
<gene>
    <name evidence="1" type="ORF">H8S47_09445</name>
</gene>
<evidence type="ECO:0000313" key="1">
    <source>
        <dbReference type="EMBL" id="MBC3941904.1"/>
    </source>
</evidence>
<keyword evidence="2" id="KW-1185">Reference proteome</keyword>
<reference evidence="1 2" key="1">
    <citation type="submission" date="2020-08" db="EMBL/GenBank/DDBJ databases">
        <title>Putative novel bacterial strains isolated from necrotic wheat leaf tissues caused by Xanthomonas translucens.</title>
        <authorList>
            <person name="Tambong J.T."/>
        </authorList>
    </citation>
    <scope>NUCLEOTIDE SEQUENCE [LARGE SCALE GENOMIC DNA]</scope>
    <source>
        <strain evidence="2">DOAB 1063</strain>
    </source>
</reference>
<organism evidence="1 2">
    <name type="scientific">Sphingomonas albertensis</name>
    <dbReference type="NCBI Taxonomy" id="2762591"/>
    <lineage>
        <taxon>Bacteria</taxon>
        <taxon>Pseudomonadati</taxon>
        <taxon>Pseudomonadota</taxon>
        <taxon>Alphaproteobacteria</taxon>
        <taxon>Sphingomonadales</taxon>
        <taxon>Sphingomonadaceae</taxon>
        <taxon>Sphingomonas</taxon>
    </lineage>
</organism>